<evidence type="ECO:0000313" key="2">
    <source>
        <dbReference type="Proteomes" id="UP000321429"/>
    </source>
</evidence>
<name>A0A510VTJ1_9LACO</name>
<protein>
    <submittedName>
        <fullName evidence="1">Uncharacterized protein</fullName>
    </submittedName>
</protein>
<dbReference type="AlphaFoldDB" id="A0A510VTJ1"/>
<dbReference type="Proteomes" id="UP000321429">
    <property type="component" value="Unassembled WGS sequence"/>
</dbReference>
<evidence type="ECO:0000313" key="1">
    <source>
        <dbReference type="EMBL" id="GEK28130.1"/>
    </source>
</evidence>
<dbReference type="EMBL" id="BJUD01000004">
    <property type="protein sequence ID" value="GEK28130.1"/>
    <property type="molecule type" value="Genomic_DNA"/>
</dbReference>
<organism evidence="1 2">
    <name type="scientific">Furfurilactobacillus siliginis</name>
    <dbReference type="NCBI Taxonomy" id="348151"/>
    <lineage>
        <taxon>Bacteria</taxon>
        <taxon>Bacillati</taxon>
        <taxon>Bacillota</taxon>
        <taxon>Bacilli</taxon>
        <taxon>Lactobacillales</taxon>
        <taxon>Lactobacillaceae</taxon>
        <taxon>Furfurilactobacillus</taxon>
    </lineage>
</organism>
<dbReference type="RefSeq" id="WP_057808801.1">
    <property type="nucleotide sequence ID" value="NZ_BJUD01000004.1"/>
</dbReference>
<gene>
    <name evidence="1" type="ORF">LSI01_04410</name>
</gene>
<dbReference type="Gene3D" id="3.40.80.10">
    <property type="entry name" value="Peptidoglycan recognition protein-like"/>
    <property type="match status" value="1"/>
</dbReference>
<proteinExistence type="predicted"/>
<comment type="caution">
    <text evidence="1">The sequence shown here is derived from an EMBL/GenBank/DDBJ whole genome shotgun (WGS) entry which is preliminary data.</text>
</comment>
<dbReference type="GO" id="GO:0008745">
    <property type="term" value="F:N-acetylmuramoyl-L-alanine amidase activity"/>
    <property type="evidence" value="ECO:0007669"/>
    <property type="project" value="InterPro"/>
</dbReference>
<reference evidence="1 2" key="1">
    <citation type="submission" date="2019-07" db="EMBL/GenBank/DDBJ databases">
        <title>Whole genome shotgun sequence of Lactobacillus siliginis NBRC 101315.</title>
        <authorList>
            <person name="Hosoyama A."/>
            <person name="Uohara A."/>
            <person name="Ohji S."/>
            <person name="Ichikawa N."/>
        </authorList>
    </citation>
    <scope>NUCLEOTIDE SEQUENCE [LARGE SCALE GENOMIC DNA]</scope>
    <source>
        <strain evidence="1 2">NBRC 101315</strain>
    </source>
</reference>
<dbReference type="InterPro" id="IPR036505">
    <property type="entry name" value="Amidase/PGRP_sf"/>
</dbReference>
<sequence>MPGDEGSPYSASNNYIIAHVTGNDSDKQMSDPLDVEVNYMMNNWFNAYTTFMVGSGGCGIDGFVSCGALNANPCALAQVELTETDDQAAFGKDYAS</sequence>
<dbReference type="GO" id="GO:0009253">
    <property type="term" value="P:peptidoglycan catabolic process"/>
    <property type="evidence" value="ECO:0007669"/>
    <property type="project" value="InterPro"/>
</dbReference>
<accession>A0A510VTJ1</accession>
<dbReference type="OrthoDB" id="9816557at2"/>